<evidence type="ECO:0000313" key="6">
    <source>
        <dbReference type="WBParaSite" id="ACRNAN_scaffold4015.g19701.t1"/>
    </source>
</evidence>
<proteinExistence type="inferred from homology"/>
<organism evidence="5 6">
    <name type="scientific">Acrobeloides nanus</name>
    <dbReference type="NCBI Taxonomy" id="290746"/>
    <lineage>
        <taxon>Eukaryota</taxon>
        <taxon>Metazoa</taxon>
        <taxon>Ecdysozoa</taxon>
        <taxon>Nematoda</taxon>
        <taxon>Chromadorea</taxon>
        <taxon>Rhabditida</taxon>
        <taxon>Tylenchina</taxon>
        <taxon>Cephalobomorpha</taxon>
        <taxon>Cephaloboidea</taxon>
        <taxon>Cephalobidae</taxon>
        <taxon>Acrobeloides</taxon>
    </lineage>
</organism>
<reference evidence="6" key="1">
    <citation type="submission" date="2022-11" db="UniProtKB">
        <authorList>
            <consortium name="WormBaseParasite"/>
        </authorList>
    </citation>
    <scope>IDENTIFICATION</scope>
</reference>
<accession>A0A914DTE2</accession>
<evidence type="ECO:0000256" key="1">
    <source>
        <dbReference type="ARBA" id="ARBA00006885"/>
    </source>
</evidence>
<dbReference type="Proteomes" id="UP000887540">
    <property type="component" value="Unplaced"/>
</dbReference>
<dbReference type="SUPFAM" id="SSF55961">
    <property type="entry name" value="Bet v1-like"/>
    <property type="match status" value="1"/>
</dbReference>
<dbReference type="GO" id="GO:0048039">
    <property type="term" value="F:ubiquinone binding"/>
    <property type="evidence" value="ECO:0007669"/>
    <property type="project" value="InterPro"/>
</dbReference>
<keyword evidence="5" id="KW-1185">Reference proteome</keyword>
<dbReference type="PANTHER" id="PTHR12901:SF10">
    <property type="entry name" value="COENZYME Q-BINDING PROTEIN COQ10, MITOCHONDRIAL"/>
    <property type="match status" value="1"/>
</dbReference>
<feature type="domain" description="Coenzyme Q-binding protein COQ10 START" evidence="4">
    <location>
        <begin position="10"/>
        <end position="138"/>
    </location>
</feature>
<evidence type="ECO:0000256" key="3">
    <source>
        <dbReference type="ARBA" id="ARBA00024947"/>
    </source>
</evidence>
<dbReference type="GO" id="GO:0005739">
    <property type="term" value="C:mitochondrion"/>
    <property type="evidence" value="ECO:0007669"/>
    <property type="project" value="TreeGrafter"/>
</dbReference>
<dbReference type="Pfam" id="PF03364">
    <property type="entry name" value="Polyketide_cyc"/>
    <property type="match status" value="1"/>
</dbReference>
<evidence type="ECO:0000259" key="4">
    <source>
        <dbReference type="Pfam" id="PF03364"/>
    </source>
</evidence>
<evidence type="ECO:0000256" key="2">
    <source>
        <dbReference type="ARBA" id="ARBA00011814"/>
    </source>
</evidence>
<comment type="subunit">
    <text evidence="2">Interacts with coenzyme Q.</text>
</comment>
<dbReference type="GO" id="GO:0045333">
    <property type="term" value="P:cellular respiration"/>
    <property type="evidence" value="ECO:0007669"/>
    <property type="project" value="InterPro"/>
</dbReference>
<dbReference type="WBParaSite" id="ACRNAN_scaffold4015.g19701.t1">
    <property type="protein sequence ID" value="ACRNAN_scaffold4015.g19701.t1"/>
    <property type="gene ID" value="ACRNAN_scaffold4015.g19701"/>
</dbReference>
<protein>
    <submittedName>
        <fullName evidence="6">Coenzyme Q-binding protein COQ10 START domain-containing protein</fullName>
    </submittedName>
</protein>
<comment type="similarity">
    <text evidence="1">Belongs to the COQ10 family.</text>
</comment>
<dbReference type="CDD" id="cd07813">
    <property type="entry name" value="COQ10p_like"/>
    <property type="match status" value="1"/>
</dbReference>
<evidence type="ECO:0000313" key="5">
    <source>
        <dbReference type="Proteomes" id="UP000887540"/>
    </source>
</evidence>
<dbReference type="PANTHER" id="PTHR12901">
    <property type="entry name" value="SPERM PROTEIN HOMOLOG"/>
    <property type="match status" value="1"/>
</dbReference>
<dbReference type="AlphaFoldDB" id="A0A914DTE2"/>
<dbReference type="InterPro" id="IPR023393">
    <property type="entry name" value="START-like_dom_sf"/>
</dbReference>
<comment type="function">
    <text evidence="3">Required for the function of coenzyme Q in the respiratory chain. May serve as a chaperone or may be involved in the transport of Q6 from its site of synthesis to the catalytic sites of the respiratory complexes.</text>
</comment>
<dbReference type="InterPro" id="IPR044996">
    <property type="entry name" value="COQ10-like"/>
</dbReference>
<name>A0A914DTE2_9BILA</name>
<dbReference type="Gene3D" id="3.30.530.20">
    <property type="match status" value="1"/>
</dbReference>
<dbReference type="InterPro" id="IPR005031">
    <property type="entry name" value="COQ10_START"/>
</dbReference>
<sequence length="165" mass="19121">MSYAERRLLGFSAEQMFDVVNTVAEYPKFVPWCKKADVRKISDRVLEADLLIGFPPLHEAYKSKVTTLYPYVVHSVCTEGRIFNFLETTWRFGPGAPDKQDKTCTLYFSVSFEFKSAFYAHFASMFFDQVVKQMVSAFLKRAEKLYGPPAVDHFRIKPQIVQYSK</sequence>